<keyword evidence="7 11" id="KW-0472">Membrane</keyword>
<accession>A0A176W893</accession>
<name>A0A176W893_MARPO</name>
<dbReference type="SUPFAM" id="SSF56112">
    <property type="entry name" value="Protein kinase-like (PK-like)"/>
    <property type="match status" value="1"/>
</dbReference>
<dbReference type="InterPro" id="IPR000719">
    <property type="entry name" value="Prot_kinase_dom"/>
</dbReference>
<organism evidence="15 16">
    <name type="scientific">Marchantia polymorpha subsp. ruderalis</name>
    <dbReference type="NCBI Taxonomy" id="1480154"/>
    <lineage>
        <taxon>Eukaryota</taxon>
        <taxon>Viridiplantae</taxon>
        <taxon>Streptophyta</taxon>
        <taxon>Embryophyta</taxon>
        <taxon>Marchantiophyta</taxon>
        <taxon>Marchantiopsida</taxon>
        <taxon>Marchantiidae</taxon>
        <taxon>Marchantiales</taxon>
        <taxon>Marchantiaceae</taxon>
        <taxon>Marchantia</taxon>
    </lineage>
</organism>
<evidence type="ECO:0000256" key="3">
    <source>
        <dbReference type="ARBA" id="ARBA00022692"/>
    </source>
</evidence>
<dbReference type="InterPro" id="IPR046959">
    <property type="entry name" value="PRK1-6/SRF4-like"/>
</dbReference>
<evidence type="ECO:0000256" key="5">
    <source>
        <dbReference type="ARBA" id="ARBA00022737"/>
    </source>
</evidence>
<evidence type="ECO:0000313" key="15">
    <source>
        <dbReference type="EMBL" id="OAE28376.1"/>
    </source>
</evidence>
<feature type="signal peptide" evidence="12">
    <location>
        <begin position="1"/>
        <end position="38"/>
    </location>
</feature>
<dbReference type="PANTHER" id="PTHR48007">
    <property type="entry name" value="LEUCINE-RICH REPEAT RECEPTOR-LIKE PROTEIN KINASE PXC1"/>
    <property type="match status" value="1"/>
</dbReference>
<feature type="region of interest" description="Disordered" evidence="10">
    <location>
        <begin position="831"/>
        <end position="854"/>
    </location>
</feature>
<dbReference type="FunFam" id="3.80.10.10:FF:000129">
    <property type="entry name" value="Leucine-rich repeat receptor-like kinase"/>
    <property type="match status" value="1"/>
</dbReference>
<reference evidence="15 16" key="1">
    <citation type="submission" date="2016-03" db="EMBL/GenBank/DDBJ databases">
        <title>Mechanisms controlling the formation of the plant cell surface in tip-growing cells are functionally conserved among land plants.</title>
        <authorList>
            <person name="Honkanen S."/>
            <person name="Jones V.A."/>
            <person name="Morieri G."/>
            <person name="Champion C."/>
            <person name="Hetherington A.J."/>
            <person name="Kelly S."/>
            <person name="Saint-Marcoux D."/>
            <person name="Proust H."/>
            <person name="Prescott H."/>
            <person name="Dolan L."/>
        </authorList>
    </citation>
    <scope>NUCLEOTIDE SEQUENCE [LARGE SCALE GENOMIC DNA]</scope>
    <source>
        <strain evidence="16">cv. Tak-1 and cv. Tak-2</strain>
        <tissue evidence="15">Whole gametophyte</tissue>
    </source>
</reference>
<dbReference type="InterPro" id="IPR011009">
    <property type="entry name" value="Kinase-like_dom_sf"/>
</dbReference>
<keyword evidence="16" id="KW-1185">Reference proteome</keyword>
<evidence type="ECO:0000256" key="12">
    <source>
        <dbReference type="SAM" id="SignalP"/>
    </source>
</evidence>
<proteinExistence type="predicted"/>
<dbReference type="EMBL" id="LVLJ01001741">
    <property type="protein sequence ID" value="OAE28376.1"/>
    <property type="molecule type" value="Genomic_DNA"/>
</dbReference>
<evidence type="ECO:0000313" key="16">
    <source>
        <dbReference type="Proteomes" id="UP000077202"/>
    </source>
</evidence>
<dbReference type="GO" id="GO:0005524">
    <property type="term" value="F:ATP binding"/>
    <property type="evidence" value="ECO:0007669"/>
    <property type="project" value="UniProtKB-UniRule"/>
</dbReference>
<keyword evidence="2" id="KW-0433">Leucine-rich repeat</keyword>
<comment type="subcellular location">
    <subcellularLocation>
        <location evidence="1">Membrane</location>
        <topology evidence="1">Single-pass membrane protein</topology>
    </subcellularLocation>
</comment>
<gene>
    <name evidence="15" type="ORF">AXG93_2490s1670</name>
    <name evidence="14" type="ORF">Mp_1g19750</name>
</gene>
<evidence type="ECO:0000259" key="13">
    <source>
        <dbReference type="PROSITE" id="PS50011"/>
    </source>
</evidence>
<evidence type="ECO:0000256" key="11">
    <source>
        <dbReference type="SAM" id="Phobius"/>
    </source>
</evidence>
<dbReference type="PANTHER" id="PTHR48007:SF4">
    <property type="entry name" value="LEUCINE-RICH REPEAT RECEPTOR-LIKE PROTEIN KINASE PXC1"/>
    <property type="match status" value="1"/>
</dbReference>
<keyword evidence="8" id="KW-0325">Glycoprotein</keyword>
<feature type="chain" id="PRO_5042333782" description="Protein kinase domain-containing protein" evidence="12">
    <location>
        <begin position="39"/>
        <end position="854"/>
    </location>
</feature>
<evidence type="ECO:0000256" key="10">
    <source>
        <dbReference type="SAM" id="MobiDB-lite"/>
    </source>
</evidence>
<feature type="domain" description="Protein kinase" evidence="13">
    <location>
        <begin position="501"/>
        <end position="767"/>
    </location>
</feature>
<dbReference type="PROSITE" id="PS50011">
    <property type="entry name" value="PROTEIN_KINASE_DOM"/>
    <property type="match status" value="1"/>
</dbReference>
<dbReference type="EMBL" id="AP019866">
    <property type="protein sequence ID" value="BBM99235.1"/>
    <property type="molecule type" value="Genomic_DNA"/>
</dbReference>
<keyword evidence="5" id="KW-0677">Repeat</keyword>
<dbReference type="InterPro" id="IPR032675">
    <property type="entry name" value="LRR_dom_sf"/>
</dbReference>
<keyword evidence="3 11" id="KW-0812">Transmembrane</keyword>
<keyword evidence="9" id="KW-0067">ATP-binding</keyword>
<evidence type="ECO:0000256" key="8">
    <source>
        <dbReference type="ARBA" id="ARBA00023180"/>
    </source>
</evidence>
<dbReference type="PROSITE" id="PS00107">
    <property type="entry name" value="PROTEIN_KINASE_ATP"/>
    <property type="match status" value="1"/>
</dbReference>
<evidence type="ECO:0000313" key="17">
    <source>
        <dbReference type="Proteomes" id="UP001162541"/>
    </source>
</evidence>
<feature type="binding site" evidence="9">
    <location>
        <position position="529"/>
    </location>
    <ligand>
        <name>ATP</name>
        <dbReference type="ChEBI" id="CHEBI:30616"/>
    </ligand>
</feature>
<dbReference type="Pfam" id="PF13855">
    <property type="entry name" value="LRR_8"/>
    <property type="match status" value="1"/>
</dbReference>
<dbReference type="InterPro" id="IPR013210">
    <property type="entry name" value="LRR_N_plant-typ"/>
</dbReference>
<dbReference type="Gene3D" id="1.10.510.10">
    <property type="entry name" value="Transferase(Phosphotransferase) domain 1"/>
    <property type="match status" value="1"/>
</dbReference>
<keyword evidence="9" id="KW-0547">Nucleotide-binding</keyword>
<dbReference type="Proteomes" id="UP000077202">
    <property type="component" value="Unassembled WGS sequence"/>
</dbReference>
<dbReference type="Proteomes" id="UP001162541">
    <property type="component" value="Chromosome 1"/>
</dbReference>
<dbReference type="Pfam" id="PF00069">
    <property type="entry name" value="Pkinase"/>
    <property type="match status" value="1"/>
</dbReference>
<reference evidence="17" key="3">
    <citation type="journal article" date="2020" name="Curr. Biol.">
        <title>Chromatin organization in early land plants reveals an ancestral association between H3K27me3, transposons, and constitutive heterochromatin.</title>
        <authorList>
            <person name="Montgomery S.A."/>
            <person name="Tanizawa Y."/>
            <person name="Galik B."/>
            <person name="Wang N."/>
            <person name="Ito T."/>
            <person name="Mochizuki T."/>
            <person name="Akimcheva S."/>
            <person name="Bowman J.L."/>
            <person name="Cognat V."/>
            <person name="Marechal-Drouard L."/>
            <person name="Ekker H."/>
            <person name="Hong S.F."/>
            <person name="Kohchi T."/>
            <person name="Lin S.S."/>
            <person name="Liu L.D."/>
            <person name="Nakamura Y."/>
            <person name="Valeeva L.R."/>
            <person name="Shakirov E.V."/>
            <person name="Shippen D.E."/>
            <person name="Wei W.L."/>
            <person name="Yagura M."/>
            <person name="Yamaoka S."/>
            <person name="Yamato K.T."/>
            <person name="Liu C."/>
            <person name="Berger F."/>
        </authorList>
    </citation>
    <scope>NUCLEOTIDE SEQUENCE [LARGE SCALE GENOMIC DNA]</scope>
    <source>
        <strain evidence="17">Tak-1</strain>
    </source>
</reference>
<dbReference type="InterPro" id="IPR001611">
    <property type="entry name" value="Leu-rich_rpt"/>
</dbReference>
<dbReference type="GO" id="GO:0004672">
    <property type="term" value="F:protein kinase activity"/>
    <property type="evidence" value="ECO:0007669"/>
    <property type="project" value="InterPro"/>
</dbReference>
<dbReference type="GO" id="GO:0016020">
    <property type="term" value="C:membrane"/>
    <property type="evidence" value="ECO:0007669"/>
    <property type="project" value="UniProtKB-SubCell"/>
</dbReference>
<evidence type="ECO:0000256" key="6">
    <source>
        <dbReference type="ARBA" id="ARBA00022989"/>
    </source>
</evidence>
<evidence type="ECO:0000313" key="14">
    <source>
        <dbReference type="EMBL" id="BBM99235.1"/>
    </source>
</evidence>
<evidence type="ECO:0000256" key="1">
    <source>
        <dbReference type="ARBA" id="ARBA00004167"/>
    </source>
</evidence>
<keyword evidence="4 12" id="KW-0732">Signal</keyword>
<dbReference type="FunFam" id="3.80.10.10:FF:000041">
    <property type="entry name" value="LRR receptor-like serine/threonine-protein kinase ERECTA"/>
    <property type="match status" value="1"/>
</dbReference>
<dbReference type="SMART" id="SM00220">
    <property type="entry name" value="S_TKc"/>
    <property type="match status" value="1"/>
</dbReference>
<dbReference type="SUPFAM" id="SSF52058">
    <property type="entry name" value="L domain-like"/>
    <property type="match status" value="1"/>
</dbReference>
<dbReference type="Pfam" id="PF00560">
    <property type="entry name" value="LRR_1"/>
    <property type="match status" value="2"/>
</dbReference>
<evidence type="ECO:0000256" key="9">
    <source>
        <dbReference type="PROSITE-ProRule" id="PRU10141"/>
    </source>
</evidence>
<protein>
    <recommendedName>
        <fullName evidence="13">Protein kinase domain-containing protein</fullName>
    </recommendedName>
</protein>
<dbReference type="Pfam" id="PF08263">
    <property type="entry name" value="LRRNT_2"/>
    <property type="match status" value="1"/>
</dbReference>
<sequence length="854" mass="91805">MGMKGGRCSSHRGGSASRWLVGVVCLLLSSVQIQPSRAQANSANAIEEQALQQFKAENGINSNAMRSWQVGPGVNHCTAWKGVNCWSTGSVRWLRLPAAGLSGVMSMALGGLPRLSRLNLRDNALTGAIPPSLVVMTSLKKLTLQGNQLSGPIPDFLRNFTNLDELGLANNMFQGPFPTNMFATMRELQIVDMGNNRITGQIPDNLVDIPTLQSLSLRANNLSGPISPLLASSPSLVTVDLSQNSLVGPLPSVWTVSNLTFLDLSSNFLQGEIPPSLLSLGNLTLNLAGNNFSGKISQSVACSFGNAAFKNNPFLVVDLCASPSAAPALMPRASDDSAAAAPAPTKKKSSSSLSTLTIVALTAGDIALLLMSAAGFTFFYMWWKKRAKNAKFDGGKDAWSKEEKSSSSTLRSVYGKELGQAADPHRPTYLVAAPALRPALKACSGSMADPAKTSTEYLVASDPDAMGACAEKDSAVSCEEFGTDLVILDKFLVLEIEELLRANAMVLGAGTFGGVYMAVMEDGHMLAIKRLEEQALKNEHVFARQIRKLADVKHPNLLPIRAYCWSPTERLVICDYMPNGSLFSLLHGDKEQRPAILSWATRHKIALETARALAYLHDNDMVHGNVKATNVLLDDKFEVRVGDFGLESLLEAPLQHTSSAGYLAPELMTSSRRKSAKGDVYSFGVLLLELLTGLEPLGKNNMDLSTWVQEMVKSHRTEDVFDPSLVSSHVLPAQDVLELLDLAQACVAEQPNRRPTIEAVLRSLETIVPSGGFLPDPAVLPQQMGHDLSVEHGYDYGHEYVANIHMHTRGPRGAVDSLDLSPAHIHGGYYSDASSSSISPLQAGFPSSSGRAYD</sequence>
<keyword evidence="6 11" id="KW-1133">Transmembrane helix</keyword>
<evidence type="ECO:0000256" key="7">
    <source>
        <dbReference type="ARBA" id="ARBA00023136"/>
    </source>
</evidence>
<reference evidence="14" key="2">
    <citation type="journal article" date="2019" name="Curr. Biol.">
        <title>Chromatin organization in early land plants reveals an ancestral association between H3K27me3, transposons, and constitutive heterochromatin.</title>
        <authorList>
            <person name="Montgomery S.A."/>
            <person name="Tanizawa Y."/>
            <person name="Galik B."/>
            <person name="Wang N."/>
            <person name="Ito T."/>
            <person name="Mochizuki T."/>
            <person name="Akimcheva S."/>
            <person name="Bowman J."/>
            <person name="Cognat V."/>
            <person name="Drouard L."/>
            <person name="Ekker H."/>
            <person name="Houng S."/>
            <person name="Kohchi T."/>
            <person name="Lin S."/>
            <person name="Liu L.D."/>
            <person name="Nakamura Y."/>
            <person name="Valeeva L.R."/>
            <person name="Shakirov E.V."/>
            <person name="Shippen D.E."/>
            <person name="Wei W."/>
            <person name="Yagura M."/>
            <person name="Yamaoka S."/>
            <person name="Yamato K.T."/>
            <person name="Liu C."/>
            <person name="Berger F."/>
        </authorList>
    </citation>
    <scope>NUCLEOTIDE SEQUENCE [LARGE SCALE GENOMIC DNA]</scope>
    <source>
        <strain evidence="14">Tak-1</strain>
    </source>
</reference>
<dbReference type="Gene3D" id="3.30.200.20">
    <property type="entry name" value="Phosphorylase Kinase, domain 1"/>
    <property type="match status" value="1"/>
</dbReference>
<feature type="transmembrane region" description="Helical" evidence="11">
    <location>
        <begin position="356"/>
        <end position="383"/>
    </location>
</feature>
<dbReference type="InterPro" id="IPR017441">
    <property type="entry name" value="Protein_kinase_ATP_BS"/>
</dbReference>
<dbReference type="AlphaFoldDB" id="A0A176W893"/>
<feature type="compositionally biased region" description="Polar residues" evidence="10">
    <location>
        <begin position="845"/>
        <end position="854"/>
    </location>
</feature>
<dbReference type="Gene3D" id="3.80.10.10">
    <property type="entry name" value="Ribonuclease Inhibitor"/>
    <property type="match status" value="2"/>
</dbReference>
<evidence type="ECO:0000256" key="4">
    <source>
        <dbReference type="ARBA" id="ARBA00022729"/>
    </source>
</evidence>
<evidence type="ECO:0000256" key="2">
    <source>
        <dbReference type="ARBA" id="ARBA00022614"/>
    </source>
</evidence>